<keyword evidence="2" id="KW-1185">Reference proteome</keyword>
<dbReference type="OrthoDB" id="2921074at2"/>
<accession>A0A2N5HIT6</accession>
<organism evidence="1 2">
    <name type="scientific">Neobacillus cucumis</name>
    <dbReference type="NCBI Taxonomy" id="1740721"/>
    <lineage>
        <taxon>Bacteria</taxon>
        <taxon>Bacillati</taxon>
        <taxon>Bacillota</taxon>
        <taxon>Bacilli</taxon>
        <taxon>Bacillales</taxon>
        <taxon>Bacillaceae</taxon>
        <taxon>Neobacillus</taxon>
    </lineage>
</organism>
<evidence type="ECO:0000313" key="1">
    <source>
        <dbReference type="EMBL" id="PLS05436.1"/>
    </source>
</evidence>
<evidence type="ECO:0000313" key="2">
    <source>
        <dbReference type="Proteomes" id="UP000234950"/>
    </source>
</evidence>
<name>A0A2N5HIT6_9BACI</name>
<protein>
    <submittedName>
        <fullName evidence="1">Uncharacterized protein</fullName>
    </submittedName>
</protein>
<dbReference type="Proteomes" id="UP000234950">
    <property type="component" value="Unassembled WGS sequence"/>
</dbReference>
<dbReference type="EMBL" id="PGVE01000041">
    <property type="protein sequence ID" value="PLS05436.1"/>
    <property type="molecule type" value="Genomic_DNA"/>
</dbReference>
<comment type="caution">
    <text evidence="1">The sequence shown here is derived from an EMBL/GenBank/DDBJ whole genome shotgun (WGS) entry which is preliminary data.</text>
</comment>
<dbReference type="AlphaFoldDB" id="A0A2N5HIT6"/>
<gene>
    <name evidence="1" type="ORF">CVD27_10595</name>
</gene>
<reference evidence="1 2" key="1">
    <citation type="submission" date="2017-11" db="EMBL/GenBank/DDBJ databases">
        <title>Comparitive Functional Genomics of Dry Heat Resistant strains isolated from the Viking Spacecraft.</title>
        <authorList>
            <person name="Seuylemezian A."/>
            <person name="Cooper K."/>
            <person name="Vaishampayan P."/>
        </authorList>
    </citation>
    <scope>NUCLEOTIDE SEQUENCE [LARGE SCALE GENOMIC DNA]</scope>
    <source>
        <strain evidence="1 2">V32-6</strain>
    </source>
</reference>
<proteinExistence type="predicted"/>
<dbReference type="RefSeq" id="WP_101647876.1">
    <property type="nucleotide sequence ID" value="NZ_PGVE01000041.1"/>
</dbReference>
<sequence length="120" mass="14678">MKIEMQKANMLAENINDFIRYVQKNHEQKNNFRFHSDKLYQVKLFVEEFKFQIIADELLRINQYSWDGKYTYYLVDCFKKGMDIIDEYVRKNYEELYLLTSRLYILKDLLQLVSGTETYA</sequence>